<evidence type="ECO:0000259" key="4">
    <source>
        <dbReference type="Pfam" id="PF20147"/>
    </source>
</evidence>
<evidence type="ECO:0000313" key="6">
    <source>
        <dbReference type="Proteomes" id="UP000274822"/>
    </source>
</evidence>
<comment type="subcellular location">
    <subcellularLocation>
        <location evidence="1">Host cell</location>
    </subcellularLocation>
    <subcellularLocation>
        <location evidence="2">Secreted</location>
    </subcellularLocation>
</comment>
<proteinExistence type="predicted"/>
<evidence type="ECO:0000256" key="2">
    <source>
        <dbReference type="ARBA" id="ARBA00004613"/>
    </source>
</evidence>
<dbReference type="InterPro" id="IPR045379">
    <property type="entry name" value="Crinkler_N"/>
</dbReference>
<dbReference type="AlphaFoldDB" id="A0A433QC07"/>
<organism evidence="5 6">
    <name type="scientific">Jimgerdemannia flammicorona</name>
    <dbReference type="NCBI Taxonomy" id="994334"/>
    <lineage>
        <taxon>Eukaryota</taxon>
        <taxon>Fungi</taxon>
        <taxon>Fungi incertae sedis</taxon>
        <taxon>Mucoromycota</taxon>
        <taxon>Mucoromycotina</taxon>
        <taxon>Endogonomycetes</taxon>
        <taxon>Endogonales</taxon>
        <taxon>Endogonaceae</taxon>
        <taxon>Jimgerdemannia</taxon>
    </lineage>
</organism>
<dbReference type="GO" id="GO:0005576">
    <property type="term" value="C:extracellular region"/>
    <property type="evidence" value="ECO:0007669"/>
    <property type="project" value="UniProtKB-SubCell"/>
</dbReference>
<protein>
    <recommendedName>
        <fullName evidence="4">Crinkler effector protein N-terminal domain-containing protein</fullName>
    </recommendedName>
</protein>
<dbReference type="Pfam" id="PF20147">
    <property type="entry name" value="Crinkler"/>
    <property type="match status" value="1"/>
</dbReference>
<dbReference type="GO" id="GO:0043657">
    <property type="term" value="C:host cell"/>
    <property type="evidence" value="ECO:0007669"/>
    <property type="project" value="UniProtKB-SubCell"/>
</dbReference>
<keyword evidence="6" id="KW-1185">Reference proteome</keyword>
<sequence length="71" mass="8173">MAIRILCNHQPYVNKHTAVSHLKNLVKERQARYFSAVDARHLVLWQVEIPTSIPDTFKHLTTATAIKHISI</sequence>
<evidence type="ECO:0000256" key="1">
    <source>
        <dbReference type="ARBA" id="ARBA00004340"/>
    </source>
</evidence>
<dbReference type="Proteomes" id="UP000274822">
    <property type="component" value="Unassembled WGS sequence"/>
</dbReference>
<reference evidence="5 6" key="1">
    <citation type="journal article" date="2018" name="New Phytol.">
        <title>Phylogenomics of Endogonaceae and evolution of mycorrhizas within Mucoromycota.</title>
        <authorList>
            <person name="Chang Y."/>
            <person name="Desiro A."/>
            <person name="Na H."/>
            <person name="Sandor L."/>
            <person name="Lipzen A."/>
            <person name="Clum A."/>
            <person name="Barry K."/>
            <person name="Grigoriev I.V."/>
            <person name="Martin F.M."/>
            <person name="Stajich J.E."/>
            <person name="Smith M.E."/>
            <person name="Bonito G."/>
            <person name="Spatafora J.W."/>
        </authorList>
    </citation>
    <scope>NUCLEOTIDE SEQUENCE [LARGE SCALE GENOMIC DNA]</scope>
    <source>
        <strain evidence="5 6">AD002</strain>
    </source>
</reference>
<evidence type="ECO:0000256" key="3">
    <source>
        <dbReference type="ARBA" id="ARBA00022525"/>
    </source>
</evidence>
<keyword evidence="3" id="KW-0964">Secreted</keyword>
<gene>
    <name evidence="5" type="ORF">BC938DRAFT_483501</name>
</gene>
<name>A0A433QC07_9FUNG</name>
<accession>A0A433QC07</accession>
<evidence type="ECO:0000313" key="5">
    <source>
        <dbReference type="EMBL" id="RUS27264.1"/>
    </source>
</evidence>
<feature type="domain" description="Crinkler effector protein N-terminal" evidence="4">
    <location>
        <begin position="14"/>
        <end position="55"/>
    </location>
</feature>
<dbReference type="EMBL" id="RBNJ01008767">
    <property type="protein sequence ID" value="RUS27264.1"/>
    <property type="molecule type" value="Genomic_DNA"/>
</dbReference>
<comment type="caution">
    <text evidence="5">The sequence shown here is derived from an EMBL/GenBank/DDBJ whole genome shotgun (WGS) entry which is preliminary data.</text>
</comment>